<dbReference type="Gene3D" id="3.30.540.10">
    <property type="entry name" value="Fructose-1,6-Bisphosphatase, subunit A, domain 1"/>
    <property type="match status" value="1"/>
</dbReference>
<keyword evidence="4" id="KW-1185">Reference proteome</keyword>
<gene>
    <name evidence="3" type="ORF">BTW10_04305</name>
</gene>
<comment type="cofactor">
    <cofactor evidence="2">
        <name>Mg(2+)</name>
        <dbReference type="ChEBI" id="CHEBI:18420"/>
    </cofactor>
</comment>
<accession>A0A1Q8TG73</accession>
<dbReference type="EMBL" id="MSDQ01000006">
    <property type="protein sequence ID" value="OLO12680.1"/>
    <property type="molecule type" value="Genomic_DNA"/>
</dbReference>
<evidence type="ECO:0000313" key="4">
    <source>
        <dbReference type="Proteomes" id="UP000186806"/>
    </source>
</evidence>
<keyword evidence="2" id="KW-0460">Magnesium</keyword>
<dbReference type="GO" id="GO:0006020">
    <property type="term" value="P:inositol metabolic process"/>
    <property type="evidence" value="ECO:0007669"/>
    <property type="project" value="TreeGrafter"/>
</dbReference>
<sequence length="264" mass="28862">MHPMVQFALRAARSAAEQFVRARDRIEVARGDQQLDQLLADTARNAETLIDSQFRRSYPQHGLSGRYTAHRDGEGEGADFHWRIEPFHGYSNLAVASPNFAISIICLVKGKPEHAVIVCPFSDDEYLVSRGRGAQLNGRRIRVPNHISVEGARIAAGLPEPWLRSRHLPTYLALVQALGPQVENFLSSGSGLLDLAQLAAGRVDAAFVLGLEEQDQLVGSLLLKEAGALLGGPDGSPTVSIEQNLMAATPRLYKTLVQQLKPRM</sequence>
<feature type="binding site" evidence="2">
    <location>
        <position position="215"/>
    </location>
    <ligand>
        <name>Mg(2+)</name>
        <dbReference type="ChEBI" id="CHEBI:18420"/>
        <label>1</label>
        <note>catalytic</note>
    </ligand>
</feature>
<dbReference type="GO" id="GO:0008934">
    <property type="term" value="F:inositol monophosphate 1-phosphatase activity"/>
    <property type="evidence" value="ECO:0007669"/>
    <property type="project" value="TreeGrafter"/>
</dbReference>
<dbReference type="PANTHER" id="PTHR20854:SF4">
    <property type="entry name" value="INOSITOL-1-MONOPHOSPHATASE-RELATED"/>
    <property type="match status" value="1"/>
</dbReference>
<dbReference type="Proteomes" id="UP000186806">
    <property type="component" value="Unassembled WGS sequence"/>
</dbReference>
<dbReference type="Pfam" id="PF00459">
    <property type="entry name" value="Inositol_P"/>
    <property type="match status" value="1"/>
</dbReference>
<dbReference type="SUPFAM" id="SSF56655">
    <property type="entry name" value="Carbohydrate phosphatase"/>
    <property type="match status" value="1"/>
</dbReference>
<comment type="similarity">
    <text evidence="1">Belongs to the inositol monophosphatase superfamily.</text>
</comment>
<evidence type="ECO:0000256" key="1">
    <source>
        <dbReference type="ARBA" id="ARBA00009759"/>
    </source>
</evidence>
<dbReference type="GO" id="GO:0046872">
    <property type="term" value="F:metal ion binding"/>
    <property type="evidence" value="ECO:0007669"/>
    <property type="project" value="UniProtKB-KW"/>
</dbReference>
<dbReference type="OrthoDB" id="9785695at2"/>
<dbReference type="GO" id="GO:0007165">
    <property type="term" value="P:signal transduction"/>
    <property type="evidence" value="ECO:0007669"/>
    <property type="project" value="TreeGrafter"/>
</dbReference>
<keyword evidence="2" id="KW-0479">Metal-binding</keyword>
<dbReference type="PRINTS" id="PR00377">
    <property type="entry name" value="IMPHPHTASES"/>
</dbReference>
<dbReference type="CDD" id="cd01637">
    <property type="entry name" value="IMPase_like"/>
    <property type="match status" value="1"/>
</dbReference>
<dbReference type="AlphaFoldDB" id="A0A1Q8TG73"/>
<dbReference type="Gene3D" id="3.40.190.80">
    <property type="match status" value="1"/>
</dbReference>
<evidence type="ECO:0000313" key="3">
    <source>
        <dbReference type="EMBL" id="OLO12680.1"/>
    </source>
</evidence>
<proteinExistence type="inferred from homology"/>
<dbReference type="RefSeq" id="WP_040242933.1">
    <property type="nucleotide sequence ID" value="NZ_JBQCXM010000002.1"/>
</dbReference>
<dbReference type="PANTHER" id="PTHR20854">
    <property type="entry name" value="INOSITOL MONOPHOSPHATASE"/>
    <property type="match status" value="1"/>
</dbReference>
<reference evidence="3 4" key="1">
    <citation type="submission" date="2016-12" db="EMBL/GenBank/DDBJ databases">
        <title>Draft genome sequences of strains Salinicola socius SMB35, Salinicola sp. MH3R3-1 and Chromohalobacter sp. SMB17 from the Verkhnekamsk potash mining region of Russia.</title>
        <authorList>
            <person name="Mavrodi D.V."/>
            <person name="Olsson B.E."/>
            <person name="Korsakova E.S."/>
            <person name="Pyankova A."/>
            <person name="Mavrodi O.V."/>
            <person name="Plotnikova E.G."/>
        </authorList>
    </citation>
    <scope>NUCLEOTIDE SEQUENCE [LARGE SCALE GENOMIC DNA]</scope>
    <source>
        <strain evidence="3 4">SMB17</strain>
    </source>
</reference>
<comment type="caution">
    <text evidence="3">The sequence shown here is derived from an EMBL/GenBank/DDBJ whole genome shotgun (WGS) entry which is preliminary data.</text>
</comment>
<dbReference type="InterPro" id="IPR000760">
    <property type="entry name" value="Inositol_monophosphatase-like"/>
</dbReference>
<name>A0A1Q8TG73_9GAMM</name>
<organism evidence="3 4">
    <name type="scientific">Chromohalobacter japonicus</name>
    <dbReference type="NCBI Taxonomy" id="223900"/>
    <lineage>
        <taxon>Bacteria</taxon>
        <taxon>Pseudomonadati</taxon>
        <taxon>Pseudomonadota</taxon>
        <taxon>Gammaproteobacteria</taxon>
        <taxon>Oceanospirillales</taxon>
        <taxon>Halomonadaceae</taxon>
        <taxon>Chromohalobacter</taxon>
    </lineage>
</organism>
<evidence type="ECO:0000256" key="2">
    <source>
        <dbReference type="PIRSR" id="PIRSR600760-2"/>
    </source>
</evidence>
<protein>
    <submittedName>
        <fullName evidence="3">Inositol monophosphatase</fullName>
    </submittedName>
</protein>
<dbReference type="STRING" id="223900.GCA_000821045_02004"/>